<dbReference type="AlphaFoldDB" id="A0A0F9SFS7"/>
<sequence>MLKATSLDGYYSLFITKSTIKEYIHKSGLECSRDTFHALNHKIENLLDESIERAKKNARKRVLARDI</sequence>
<dbReference type="EMBL" id="LAZR01000668">
    <property type="protein sequence ID" value="KKN61162.1"/>
    <property type="molecule type" value="Genomic_DNA"/>
</dbReference>
<protein>
    <recommendedName>
        <fullName evidence="2">Transcription factor CBF/NF-Y/archaeal histone domain-containing protein</fullName>
    </recommendedName>
</protein>
<evidence type="ECO:0008006" key="2">
    <source>
        <dbReference type="Google" id="ProtNLM"/>
    </source>
</evidence>
<gene>
    <name evidence="1" type="ORF">LCGC14_0524570</name>
</gene>
<proteinExistence type="predicted"/>
<name>A0A0F9SFS7_9ZZZZ</name>
<accession>A0A0F9SFS7</accession>
<organism evidence="1">
    <name type="scientific">marine sediment metagenome</name>
    <dbReference type="NCBI Taxonomy" id="412755"/>
    <lineage>
        <taxon>unclassified sequences</taxon>
        <taxon>metagenomes</taxon>
        <taxon>ecological metagenomes</taxon>
    </lineage>
</organism>
<evidence type="ECO:0000313" key="1">
    <source>
        <dbReference type="EMBL" id="KKN61162.1"/>
    </source>
</evidence>
<comment type="caution">
    <text evidence="1">The sequence shown here is derived from an EMBL/GenBank/DDBJ whole genome shotgun (WGS) entry which is preliminary data.</text>
</comment>
<reference evidence="1" key="1">
    <citation type="journal article" date="2015" name="Nature">
        <title>Complex archaea that bridge the gap between prokaryotes and eukaryotes.</title>
        <authorList>
            <person name="Spang A."/>
            <person name="Saw J.H."/>
            <person name="Jorgensen S.L."/>
            <person name="Zaremba-Niedzwiedzka K."/>
            <person name="Martijn J."/>
            <person name="Lind A.E."/>
            <person name="van Eijk R."/>
            <person name="Schleper C."/>
            <person name="Guy L."/>
            <person name="Ettema T.J."/>
        </authorList>
    </citation>
    <scope>NUCLEOTIDE SEQUENCE</scope>
</reference>